<dbReference type="Pfam" id="PF05922">
    <property type="entry name" value="Inhibitor_I9"/>
    <property type="match status" value="1"/>
</dbReference>
<feature type="domain" description="Peptidase S8/S53" evidence="8">
    <location>
        <begin position="264"/>
        <end position="500"/>
    </location>
</feature>
<dbReference type="PROSITE" id="PS00138">
    <property type="entry name" value="SUBTILASE_SER"/>
    <property type="match status" value="1"/>
</dbReference>
<dbReference type="InterPro" id="IPR000209">
    <property type="entry name" value="Peptidase_S8/S53_dom"/>
</dbReference>
<dbReference type="SUPFAM" id="SSF54897">
    <property type="entry name" value="Protease propeptides/inhibitors"/>
    <property type="match status" value="1"/>
</dbReference>
<evidence type="ECO:0000259" key="9">
    <source>
        <dbReference type="Pfam" id="PF05922"/>
    </source>
</evidence>
<evidence type="ECO:0000256" key="2">
    <source>
        <dbReference type="ARBA" id="ARBA00022670"/>
    </source>
</evidence>
<feature type="domain" description="Inhibitor I9" evidence="9">
    <location>
        <begin position="178"/>
        <end position="233"/>
    </location>
</feature>
<dbReference type="Proteomes" id="UP001195963">
    <property type="component" value="Unassembled WGS sequence"/>
</dbReference>
<feature type="active site" description="Charge relay system" evidence="5">
    <location>
        <position position="273"/>
    </location>
</feature>
<dbReference type="InterPro" id="IPR015500">
    <property type="entry name" value="Peptidase_S8_subtilisin-rel"/>
</dbReference>
<evidence type="ECO:0000259" key="8">
    <source>
        <dbReference type="Pfam" id="PF00082"/>
    </source>
</evidence>
<comment type="caution">
    <text evidence="10">The sequence shown here is derived from an EMBL/GenBank/DDBJ whole genome shotgun (WGS) entry which is preliminary data.</text>
</comment>
<evidence type="ECO:0000256" key="4">
    <source>
        <dbReference type="ARBA" id="ARBA00022825"/>
    </source>
</evidence>
<feature type="chain" id="PRO_5045718643" evidence="7">
    <location>
        <begin position="24"/>
        <end position="736"/>
    </location>
</feature>
<keyword evidence="4 5" id="KW-0720">Serine protease</keyword>
<organism evidence="10 11">
    <name type="scientific">Shewanella nanhaiensis</name>
    <dbReference type="NCBI Taxonomy" id="2864872"/>
    <lineage>
        <taxon>Bacteria</taxon>
        <taxon>Pseudomonadati</taxon>
        <taxon>Pseudomonadota</taxon>
        <taxon>Gammaproteobacteria</taxon>
        <taxon>Alteromonadales</taxon>
        <taxon>Shewanellaceae</taxon>
        <taxon>Shewanella</taxon>
    </lineage>
</organism>
<feature type="active site" description="Charge relay system" evidence="5">
    <location>
        <position position="305"/>
    </location>
</feature>
<accession>A0ABS7E5J9</accession>
<reference evidence="10 11" key="1">
    <citation type="submission" date="2021-07" db="EMBL/GenBank/DDBJ databases">
        <title>Shewanella sp. nov, isolated from SCS.</title>
        <authorList>
            <person name="Cao W.R."/>
        </authorList>
    </citation>
    <scope>NUCLEOTIDE SEQUENCE [LARGE SCALE GENOMIC DNA]</scope>
    <source>
        <strain evidence="10 11">NR704-98</strain>
    </source>
</reference>
<dbReference type="SUPFAM" id="SSF52743">
    <property type="entry name" value="Subtilisin-like"/>
    <property type="match status" value="1"/>
</dbReference>
<dbReference type="PROSITE" id="PS51892">
    <property type="entry name" value="SUBTILASE"/>
    <property type="match status" value="1"/>
</dbReference>
<dbReference type="RefSeq" id="WP_220110377.1">
    <property type="nucleotide sequence ID" value="NZ_JAHZST010000010.1"/>
</dbReference>
<dbReference type="InterPro" id="IPR010259">
    <property type="entry name" value="S8pro/Inhibitor_I9"/>
</dbReference>
<evidence type="ECO:0000256" key="7">
    <source>
        <dbReference type="SAM" id="SignalP"/>
    </source>
</evidence>
<keyword evidence="3 5" id="KW-0378">Hydrolase</keyword>
<dbReference type="EMBL" id="JAHZST010000010">
    <property type="protein sequence ID" value="MBW8184905.1"/>
    <property type="molecule type" value="Genomic_DNA"/>
</dbReference>
<dbReference type="PROSITE" id="PS00136">
    <property type="entry name" value="SUBTILASE_ASP"/>
    <property type="match status" value="1"/>
</dbReference>
<protein>
    <submittedName>
        <fullName evidence="10">S8 family peptidase</fullName>
    </submittedName>
</protein>
<sequence>MKLKSYYLLASTLAMVASNPTIADESIADESRGAVSSNFKVSEEQRPEAELKMFKLSLDDNWKGQSSAHRGMLSGKALSQEEVMELLQREGRIHPSKMTVALDDGEAREIGRFQSELTADGVMLSEINQQLQRAKYQWETCLETELAEGAFTFCISSPLIPNRYLIQLDRRVDTKELASVASELTRSVNGRLDYLYDSVFHGFSGVIDKEGVARLENEPMVIDIQRDDLVHLHTIQNPVPSWGMDRIDERPLNLDSRFTYQENGAGVDVYVIDSGLRASHLDFSGRVGAGASFVGGSPNTDCIGHGTHVAGTTLGTRHGLAKGATVHPVRVFGCSNSTSTAAIVAGVNWVTANAGGTGVANMSLGGGVSTAIDSAVQTSINSGVTYVVSAGNSNANACSFSPARVNDAITVGSTTDQDKRSSFSNKGSCVDIFAPGSDITSAWIGSNTATNTISGTSMSAPHVTGIAALLLAQNPAATPADIMSQVVGDATPGVLSSIGSGSPNLMAFWKQPCTDPVIAHDGSVITPWFDSQNCYVTPVPSGHNAFIWSGKYYVEPSFTDCPLGSYDGANCYVMTKPSTGFIYANNFYHQYDACSVGSDDSANCYIASAAGGTTAFEWGGNFYTTPLPGNVCPIGSFDGANCYVMTKPATGFIYANNFYSEYNACSIGSDDSANCYIASAPAGTTAFIYAGNFYTTPTGVPSCPASSVYDGANCFIATAPNGSTPFIWGGNFYYAD</sequence>
<gene>
    <name evidence="10" type="ORF">K0625_14685</name>
</gene>
<feature type="active site" description="Charge relay system" evidence="5">
    <location>
        <position position="457"/>
    </location>
</feature>
<dbReference type="Gene3D" id="3.40.50.200">
    <property type="entry name" value="Peptidase S8/S53 domain"/>
    <property type="match status" value="1"/>
</dbReference>
<evidence type="ECO:0000313" key="11">
    <source>
        <dbReference type="Proteomes" id="UP001195963"/>
    </source>
</evidence>
<dbReference type="InterPro" id="IPR023827">
    <property type="entry name" value="Peptidase_S8_Asp-AS"/>
</dbReference>
<evidence type="ECO:0000256" key="1">
    <source>
        <dbReference type="ARBA" id="ARBA00011073"/>
    </source>
</evidence>
<dbReference type="InterPro" id="IPR036852">
    <property type="entry name" value="Peptidase_S8/S53_dom_sf"/>
</dbReference>
<evidence type="ECO:0000256" key="3">
    <source>
        <dbReference type="ARBA" id="ARBA00022801"/>
    </source>
</evidence>
<dbReference type="Pfam" id="PF00082">
    <property type="entry name" value="Peptidase_S8"/>
    <property type="match status" value="1"/>
</dbReference>
<keyword evidence="11" id="KW-1185">Reference proteome</keyword>
<evidence type="ECO:0000256" key="6">
    <source>
        <dbReference type="RuleBase" id="RU003355"/>
    </source>
</evidence>
<keyword evidence="2 5" id="KW-0645">Protease</keyword>
<evidence type="ECO:0000313" key="10">
    <source>
        <dbReference type="EMBL" id="MBW8184905.1"/>
    </source>
</evidence>
<name>A0ABS7E5J9_9GAMM</name>
<comment type="similarity">
    <text evidence="1 5 6">Belongs to the peptidase S8 family.</text>
</comment>
<dbReference type="PRINTS" id="PR00723">
    <property type="entry name" value="SUBTILISIN"/>
</dbReference>
<dbReference type="InterPro" id="IPR034193">
    <property type="entry name" value="PCSK9_ProteinaseK-like"/>
</dbReference>
<proteinExistence type="inferred from homology"/>
<dbReference type="PANTHER" id="PTHR43806:SF11">
    <property type="entry name" value="CEREVISIN-RELATED"/>
    <property type="match status" value="1"/>
</dbReference>
<dbReference type="InterPro" id="IPR050131">
    <property type="entry name" value="Peptidase_S8_subtilisin-like"/>
</dbReference>
<feature type="signal peptide" evidence="7">
    <location>
        <begin position="1"/>
        <end position="23"/>
    </location>
</feature>
<dbReference type="CDD" id="cd04077">
    <property type="entry name" value="Peptidases_S8_PCSK9_ProteinaseK_like"/>
    <property type="match status" value="1"/>
</dbReference>
<keyword evidence="7" id="KW-0732">Signal</keyword>
<dbReference type="InterPro" id="IPR023828">
    <property type="entry name" value="Peptidase_S8_Ser-AS"/>
</dbReference>
<evidence type="ECO:0000256" key="5">
    <source>
        <dbReference type="PROSITE-ProRule" id="PRU01240"/>
    </source>
</evidence>
<dbReference type="PANTHER" id="PTHR43806">
    <property type="entry name" value="PEPTIDASE S8"/>
    <property type="match status" value="1"/>
</dbReference>